<evidence type="ECO:0000313" key="7">
    <source>
        <dbReference type="EMBL" id="CAB4926301.1"/>
    </source>
</evidence>
<gene>
    <name evidence="4" type="ORF">UFOPK2289_00650</name>
    <name evidence="5" type="ORF">UFOPK2822_01063</name>
    <name evidence="6" type="ORF">UFOPK3346_01104</name>
    <name evidence="7" type="ORF">UFOPK3670_00993</name>
    <name evidence="8" type="ORF">UFOPK4308_01039</name>
</gene>
<dbReference type="NCBIfam" id="TIGR01250">
    <property type="entry name" value="pro_imino_pep_2"/>
    <property type="match status" value="1"/>
</dbReference>
<evidence type="ECO:0000313" key="4">
    <source>
        <dbReference type="EMBL" id="CAB4662942.1"/>
    </source>
</evidence>
<dbReference type="GO" id="GO:0006508">
    <property type="term" value="P:proteolysis"/>
    <property type="evidence" value="ECO:0007669"/>
    <property type="project" value="InterPro"/>
</dbReference>
<dbReference type="InterPro" id="IPR002410">
    <property type="entry name" value="Peptidase_S33"/>
</dbReference>
<dbReference type="EMBL" id="CAEZZC010000014">
    <property type="protein sequence ID" value="CAB4754942.1"/>
    <property type="molecule type" value="Genomic_DNA"/>
</dbReference>
<keyword evidence="2" id="KW-0378">Hydrolase</keyword>
<reference evidence="5" key="1">
    <citation type="submission" date="2020-05" db="EMBL/GenBank/DDBJ databases">
        <authorList>
            <person name="Chiriac C."/>
            <person name="Salcher M."/>
            <person name="Ghai R."/>
            <person name="Kavagutti S V."/>
        </authorList>
    </citation>
    <scope>NUCLEOTIDE SEQUENCE</scope>
</reference>
<accession>A0A6J6U5C3</accession>
<dbReference type="SUPFAM" id="SSF53474">
    <property type="entry name" value="alpha/beta-Hydrolases"/>
    <property type="match status" value="1"/>
</dbReference>
<feature type="domain" description="AB hydrolase-1" evidence="3">
    <location>
        <begin position="24"/>
        <end position="276"/>
    </location>
</feature>
<sequence>MLMEWKYGHTAYTVHGDLTSGKTPLIILHGGPGFGSKGATAVAGYALSTGRPVVVYDQIGCGDSSALLEKPKEFWQVPIFVEEFNALVNHLRIADNFALIGQSWGGLLAAEIAITQPAGLKALILSSALGDTQTWLDEVRRLVLEMPKEIADVIIKHEEAGTTDSQEYLVAAYKFYDRHVIRIPMPADFAAHFEEAMAQPNVYHSMWGHSELTCTGTLSGHIVTDRLHKIKVPTLVISGKYDESTPKTSQAFIREIPNSHWEIFEESGHCSFLEEAAKYQRVMNDFLQTNT</sequence>
<dbReference type="InterPro" id="IPR000073">
    <property type="entry name" value="AB_hydrolase_1"/>
</dbReference>
<comment type="similarity">
    <text evidence="1">Belongs to the peptidase S33 family.</text>
</comment>
<evidence type="ECO:0000313" key="6">
    <source>
        <dbReference type="EMBL" id="CAB4872377.1"/>
    </source>
</evidence>
<evidence type="ECO:0000313" key="5">
    <source>
        <dbReference type="EMBL" id="CAB4754942.1"/>
    </source>
</evidence>
<dbReference type="InterPro" id="IPR005945">
    <property type="entry name" value="Pro_imino_pep"/>
</dbReference>
<evidence type="ECO:0000256" key="1">
    <source>
        <dbReference type="ARBA" id="ARBA00010088"/>
    </source>
</evidence>
<dbReference type="InterPro" id="IPR029058">
    <property type="entry name" value="AB_hydrolase_fold"/>
</dbReference>
<dbReference type="PANTHER" id="PTHR43194:SF2">
    <property type="entry name" value="PEROXISOMAL MEMBRANE PROTEIN LPX1"/>
    <property type="match status" value="1"/>
</dbReference>
<dbReference type="EMBL" id="CAEZWT010000014">
    <property type="protein sequence ID" value="CAB4662942.1"/>
    <property type="molecule type" value="Genomic_DNA"/>
</dbReference>
<evidence type="ECO:0000256" key="2">
    <source>
        <dbReference type="ARBA" id="ARBA00022801"/>
    </source>
</evidence>
<dbReference type="Gene3D" id="3.40.50.1820">
    <property type="entry name" value="alpha/beta hydrolase"/>
    <property type="match status" value="1"/>
</dbReference>
<evidence type="ECO:0000259" key="3">
    <source>
        <dbReference type="Pfam" id="PF00561"/>
    </source>
</evidence>
<dbReference type="EMBL" id="CAFBQL010000007">
    <property type="protein sequence ID" value="CAB5060750.1"/>
    <property type="molecule type" value="Genomic_DNA"/>
</dbReference>
<protein>
    <submittedName>
        <fullName evidence="5">Unannotated protein</fullName>
    </submittedName>
</protein>
<dbReference type="Pfam" id="PF00561">
    <property type="entry name" value="Abhydrolase_1"/>
    <property type="match status" value="1"/>
</dbReference>
<dbReference type="EMBL" id="CAFBLE010000010">
    <property type="protein sequence ID" value="CAB4872377.1"/>
    <property type="molecule type" value="Genomic_DNA"/>
</dbReference>
<organism evidence="5">
    <name type="scientific">freshwater metagenome</name>
    <dbReference type="NCBI Taxonomy" id="449393"/>
    <lineage>
        <taxon>unclassified sequences</taxon>
        <taxon>metagenomes</taxon>
        <taxon>ecological metagenomes</taxon>
    </lineage>
</organism>
<dbReference type="PRINTS" id="PR00793">
    <property type="entry name" value="PROAMNOPTASE"/>
</dbReference>
<evidence type="ECO:0000313" key="8">
    <source>
        <dbReference type="EMBL" id="CAB5060750.1"/>
    </source>
</evidence>
<dbReference type="AlphaFoldDB" id="A0A6J6U5C3"/>
<proteinExistence type="inferred from homology"/>
<dbReference type="EMBL" id="CAFBMV010000007">
    <property type="protein sequence ID" value="CAB4926301.1"/>
    <property type="molecule type" value="Genomic_DNA"/>
</dbReference>
<dbReference type="PANTHER" id="PTHR43194">
    <property type="entry name" value="HYDROLASE ALPHA/BETA FOLD FAMILY"/>
    <property type="match status" value="1"/>
</dbReference>
<dbReference type="InterPro" id="IPR050228">
    <property type="entry name" value="Carboxylesterase_BioH"/>
</dbReference>
<dbReference type="GO" id="GO:0008233">
    <property type="term" value="F:peptidase activity"/>
    <property type="evidence" value="ECO:0007669"/>
    <property type="project" value="InterPro"/>
</dbReference>
<name>A0A6J6U5C3_9ZZZZ</name>
<dbReference type="PIRSF" id="PIRSF005539">
    <property type="entry name" value="Pept_S33_TRI_F1"/>
    <property type="match status" value="1"/>
</dbReference>